<sequence>MNIIEILKSKYGIDDELATHLLEMGTVKKLKKGDFLYYQDERANFITIPISGTLSFSPTCEDSGSIQYNLITPGIIVNEVSFLVGGGILTEVKAVIDCCVIQLPYTAAELLMGKSPSFLRMLSISLAKKQRATLALFNLRGEKDAKGKIKKALHVISEATPDGLIPVNIITLASLLCVSRNTVGREIKRFIDNGEIIKIQEGYRFVNSVQKVA</sequence>
<feature type="domain" description="Cyclic nucleotide-binding" evidence="1">
    <location>
        <begin position="12"/>
        <end position="129"/>
    </location>
</feature>
<evidence type="ECO:0000313" key="3">
    <source>
        <dbReference type="Proteomes" id="UP000241346"/>
    </source>
</evidence>
<name>A0A2T3N7Y2_9GAMM</name>
<dbReference type="InterPro" id="IPR018490">
    <property type="entry name" value="cNMP-bd_dom_sf"/>
</dbReference>
<dbReference type="PROSITE" id="PS50042">
    <property type="entry name" value="CNMP_BINDING_3"/>
    <property type="match status" value="1"/>
</dbReference>
<dbReference type="Proteomes" id="UP000241346">
    <property type="component" value="Unassembled WGS sequence"/>
</dbReference>
<dbReference type="Gene3D" id="2.60.120.10">
    <property type="entry name" value="Jelly Rolls"/>
    <property type="match status" value="1"/>
</dbReference>
<protein>
    <recommendedName>
        <fullName evidence="1">Cyclic nucleotide-binding domain-containing protein</fullName>
    </recommendedName>
</protein>
<dbReference type="RefSeq" id="WP_146157106.1">
    <property type="nucleotide sequence ID" value="NZ_PYMB01000016.1"/>
</dbReference>
<dbReference type="EMBL" id="PYMB01000016">
    <property type="protein sequence ID" value="PSW09207.1"/>
    <property type="molecule type" value="Genomic_DNA"/>
</dbReference>
<dbReference type="SMART" id="SM00100">
    <property type="entry name" value="cNMP"/>
    <property type="match status" value="1"/>
</dbReference>
<accession>A0A2T3N7Y2</accession>
<dbReference type="AlphaFoldDB" id="A0A2T3N7Y2"/>
<dbReference type="Pfam" id="PF00027">
    <property type="entry name" value="cNMP_binding"/>
    <property type="match status" value="1"/>
</dbReference>
<evidence type="ECO:0000313" key="2">
    <source>
        <dbReference type="EMBL" id="PSW09207.1"/>
    </source>
</evidence>
<organism evidence="2 3">
    <name type="scientific">Photobacterium rosenbergii</name>
    <dbReference type="NCBI Taxonomy" id="294936"/>
    <lineage>
        <taxon>Bacteria</taxon>
        <taxon>Pseudomonadati</taxon>
        <taxon>Pseudomonadota</taxon>
        <taxon>Gammaproteobacteria</taxon>
        <taxon>Vibrionales</taxon>
        <taxon>Vibrionaceae</taxon>
        <taxon>Photobacterium</taxon>
    </lineage>
</organism>
<proteinExistence type="predicted"/>
<gene>
    <name evidence="2" type="ORF">C9J01_21515</name>
</gene>
<dbReference type="InterPro" id="IPR014710">
    <property type="entry name" value="RmlC-like_jellyroll"/>
</dbReference>
<dbReference type="InterPro" id="IPR000595">
    <property type="entry name" value="cNMP-bd_dom"/>
</dbReference>
<comment type="caution">
    <text evidence="2">The sequence shown here is derived from an EMBL/GenBank/DDBJ whole genome shotgun (WGS) entry which is preliminary data.</text>
</comment>
<dbReference type="CDD" id="cd00038">
    <property type="entry name" value="CAP_ED"/>
    <property type="match status" value="1"/>
</dbReference>
<dbReference type="OrthoDB" id="5864396at2"/>
<reference evidence="2 3" key="1">
    <citation type="submission" date="2018-03" db="EMBL/GenBank/DDBJ databases">
        <title>Whole genome sequencing of Histamine producing bacteria.</title>
        <authorList>
            <person name="Butler K."/>
        </authorList>
    </citation>
    <scope>NUCLEOTIDE SEQUENCE [LARGE SCALE GENOMIC DNA]</scope>
    <source>
        <strain evidence="2 3">DSM 19138</strain>
    </source>
</reference>
<dbReference type="SUPFAM" id="SSF51206">
    <property type="entry name" value="cAMP-binding domain-like"/>
    <property type="match status" value="1"/>
</dbReference>
<evidence type="ECO:0000259" key="1">
    <source>
        <dbReference type="PROSITE" id="PS50042"/>
    </source>
</evidence>